<feature type="compositionally biased region" description="Polar residues" evidence="1">
    <location>
        <begin position="264"/>
        <end position="273"/>
    </location>
</feature>
<feature type="compositionally biased region" description="Low complexity" evidence="1">
    <location>
        <begin position="323"/>
        <end position="335"/>
    </location>
</feature>
<accession>A0A4Z2BQ49</accession>
<dbReference type="InterPro" id="IPR037746">
    <property type="entry name" value="Dok-7"/>
</dbReference>
<dbReference type="GO" id="GO:0007528">
    <property type="term" value="P:neuromuscular junction development"/>
    <property type="evidence" value="ECO:0007669"/>
    <property type="project" value="TreeGrafter"/>
</dbReference>
<feature type="compositionally biased region" description="Basic and acidic residues" evidence="1">
    <location>
        <begin position="492"/>
        <end position="504"/>
    </location>
</feature>
<feature type="compositionally biased region" description="Basic and acidic residues" evidence="1">
    <location>
        <begin position="635"/>
        <end position="649"/>
    </location>
</feature>
<comment type="caution">
    <text evidence="3">The sequence shown here is derived from an EMBL/GenBank/DDBJ whole genome shotgun (WGS) entry which is preliminary data.</text>
</comment>
<evidence type="ECO:0000313" key="4">
    <source>
        <dbReference type="Proteomes" id="UP000516260"/>
    </source>
</evidence>
<reference evidence="3 4" key="1">
    <citation type="submission" date="2019-04" db="EMBL/GenBank/DDBJ databases">
        <title>The sequence and de novo assembly of Takifugu bimaculatus genome using PacBio and Hi-C technologies.</title>
        <authorList>
            <person name="Xu P."/>
            <person name="Liu B."/>
            <person name="Zhou Z."/>
        </authorList>
    </citation>
    <scope>NUCLEOTIDE SEQUENCE [LARGE SCALE GENOMIC DNA]</scope>
    <source>
        <strain evidence="3">TB-2018</strain>
        <tissue evidence="3">Muscle</tissue>
    </source>
</reference>
<organism evidence="3 4">
    <name type="scientific">Takifugu bimaculatus</name>
    <dbReference type="NCBI Taxonomy" id="433685"/>
    <lineage>
        <taxon>Eukaryota</taxon>
        <taxon>Metazoa</taxon>
        <taxon>Chordata</taxon>
        <taxon>Craniata</taxon>
        <taxon>Vertebrata</taxon>
        <taxon>Euteleostomi</taxon>
        <taxon>Actinopterygii</taxon>
        <taxon>Neopterygii</taxon>
        <taxon>Teleostei</taxon>
        <taxon>Neoteleostei</taxon>
        <taxon>Acanthomorphata</taxon>
        <taxon>Eupercaria</taxon>
        <taxon>Tetraodontiformes</taxon>
        <taxon>Tetradontoidea</taxon>
        <taxon>Tetraodontidae</taxon>
        <taxon>Takifugu</taxon>
    </lineage>
</organism>
<name>A0A4Z2BQ49_9TELE</name>
<feature type="compositionally biased region" description="Polar residues" evidence="1">
    <location>
        <begin position="312"/>
        <end position="322"/>
    </location>
</feature>
<dbReference type="SUPFAM" id="SSF50729">
    <property type="entry name" value="PH domain-like"/>
    <property type="match status" value="1"/>
</dbReference>
<dbReference type="PROSITE" id="PS51064">
    <property type="entry name" value="IRS_PTB"/>
    <property type="match status" value="1"/>
</dbReference>
<sequence>MTDSVVVEGYARLRDGKKTSQDKVQGNKERLSATLEELCGLEVGPWYEGVAFTLAILCLTQTTLLGFDSKEALLAWDARLRYSLGEVHRFSVGVLPGTKLESGPATLHLCNNLLALARDVPPVIVGHWNLPDLRRYGPVPNGFVFEGGTRCGYWAGVFLLASAESEQISFLFDCIVRGISPTRGPFGLRPVLPDPSTSETSSEERLNHETLELEKRLSMLSHRSSTASYCPSAGGDDRSISGSSDTSDTSQSDCSVGSRLTIWTEPTSIQPENLGNAGAKAAAQSAEKPLPSGQGGGSQPPTKPPRQLQEIGRQSSSDSGIATGSHSSYSGSFSSYTGSLDSNPGEDYGSVFSLPPHLGQDVRPCTCLNVPGHEYQIPTSLRYLYDTPRSVLQEVGGDTKDNQPPAALGPTTEPAEGDKRSPGEGQLATADGDSPNQHFRSPSESKKSSEAPSGGHPGSCCFKTIVTICAVCGGFKGTPQTPAGTSVAPAIPDKRLGSKEERRRADPAYEIMESRAPERNSEAEERKYELMGGCGQRFLQESEGRVFVFPPEAPLPERPQGDGSATYVNIPISPTSKRQLNYMELELQETGAGTRVTASHPPSQRKSSTKYAQIDITATETAHKVGTQHALGRQEGLHTLELRRKAPPH</sequence>
<feature type="region of interest" description="Disordered" evidence="1">
    <location>
        <begin position="394"/>
        <end position="456"/>
    </location>
</feature>
<dbReference type="GO" id="GO:0019901">
    <property type="term" value="F:protein kinase binding"/>
    <property type="evidence" value="ECO:0007669"/>
    <property type="project" value="InterPro"/>
</dbReference>
<feature type="region of interest" description="Disordered" evidence="1">
    <location>
        <begin position="623"/>
        <end position="649"/>
    </location>
</feature>
<dbReference type="PANTHER" id="PTHR21636:SF2">
    <property type="entry name" value="PROTEIN DOK-7"/>
    <property type="match status" value="1"/>
</dbReference>
<dbReference type="InterPro" id="IPR037748">
    <property type="entry name" value="Dok-7_PTB"/>
</dbReference>
<proteinExistence type="predicted"/>
<dbReference type="SMART" id="SM01244">
    <property type="entry name" value="IRS"/>
    <property type="match status" value="1"/>
</dbReference>
<dbReference type="Proteomes" id="UP000516260">
    <property type="component" value="Chromosome 2"/>
</dbReference>
<dbReference type="InterPro" id="IPR002404">
    <property type="entry name" value="IRS_PTB"/>
</dbReference>
<feature type="region of interest" description="Disordered" evidence="1">
    <location>
        <begin position="186"/>
        <end position="208"/>
    </location>
</feature>
<feature type="domain" description="IRS-type PTB" evidence="2">
    <location>
        <begin position="81"/>
        <end position="186"/>
    </location>
</feature>
<evidence type="ECO:0000313" key="3">
    <source>
        <dbReference type="EMBL" id="TNM93848.1"/>
    </source>
</evidence>
<feature type="region of interest" description="Disordered" evidence="1">
    <location>
        <begin position="479"/>
        <end position="504"/>
    </location>
</feature>
<keyword evidence="4" id="KW-1185">Reference proteome</keyword>
<feature type="region of interest" description="Disordered" evidence="1">
    <location>
        <begin position="592"/>
        <end position="611"/>
    </location>
</feature>
<feature type="compositionally biased region" description="Polar residues" evidence="1">
    <location>
        <begin position="596"/>
        <end position="611"/>
    </location>
</feature>
<evidence type="ECO:0000259" key="2">
    <source>
        <dbReference type="PROSITE" id="PS51064"/>
    </source>
</evidence>
<feature type="compositionally biased region" description="Low complexity" evidence="1">
    <location>
        <begin position="277"/>
        <end position="292"/>
    </location>
</feature>
<feature type="region of interest" description="Disordered" evidence="1">
    <location>
        <begin position="225"/>
        <end position="335"/>
    </location>
</feature>
<feature type="compositionally biased region" description="Low complexity" evidence="1">
    <location>
        <begin position="240"/>
        <end position="255"/>
    </location>
</feature>
<dbReference type="PANTHER" id="PTHR21636">
    <property type="entry name" value="PROTEIN DOK-7"/>
    <property type="match status" value="1"/>
</dbReference>
<gene>
    <name evidence="3" type="ORF">fugu_002024</name>
</gene>
<evidence type="ECO:0000256" key="1">
    <source>
        <dbReference type="SAM" id="MobiDB-lite"/>
    </source>
</evidence>
<dbReference type="EMBL" id="SWLE01000012">
    <property type="protein sequence ID" value="TNM93848.1"/>
    <property type="molecule type" value="Genomic_DNA"/>
</dbReference>
<protein>
    <recommendedName>
        <fullName evidence="2">IRS-type PTB domain-containing protein</fullName>
    </recommendedName>
</protein>
<dbReference type="Gene3D" id="2.30.29.30">
    <property type="entry name" value="Pleckstrin-homology domain (PH domain)/Phosphotyrosine-binding domain (PTB)"/>
    <property type="match status" value="2"/>
</dbReference>
<dbReference type="InterPro" id="IPR011993">
    <property type="entry name" value="PH-like_dom_sf"/>
</dbReference>
<dbReference type="CDD" id="cd13165">
    <property type="entry name" value="PTB_DOK7"/>
    <property type="match status" value="1"/>
</dbReference>
<dbReference type="AlphaFoldDB" id="A0A4Z2BQ49"/>